<dbReference type="Gene3D" id="3.40.190.10">
    <property type="entry name" value="Periplasmic binding protein-like II"/>
    <property type="match status" value="2"/>
</dbReference>
<dbReference type="EMBL" id="JABSOD010000002">
    <property type="protein sequence ID" value="NRQ41549.1"/>
    <property type="molecule type" value="Genomic_DNA"/>
</dbReference>
<proteinExistence type="predicted"/>
<dbReference type="Proteomes" id="UP000523161">
    <property type="component" value="Unassembled WGS sequence"/>
</dbReference>
<organism evidence="1 2">
    <name type="scientific">Rheinheimera lutimaris</name>
    <dbReference type="NCBI Taxonomy" id="2740584"/>
    <lineage>
        <taxon>Bacteria</taxon>
        <taxon>Pseudomonadati</taxon>
        <taxon>Pseudomonadota</taxon>
        <taxon>Gammaproteobacteria</taxon>
        <taxon>Chromatiales</taxon>
        <taxon>Chromatiaceae</taxon>
        <taxon>Rheinheimera</taxon>
    </lineage>
</organism>
<protein>
    <submittedName>
        <fullName evidence="1">Transporter substrate-binding domain-containing protein</fullName>
    </submittedName>
</protein>
<keyword evidence="2" id="KW-1185">Reference proteome</keyword>
<gene>
    <name evidence="1" type="ORF">HRH59_03025</name>
</gene>
<dbReference type="SUPFAM" id="SSF53850">
    <property type="entry name" value="Periplasmic binding protein-like II"/>
    <property type="match status" value="1"/>
</dbReference>
<evidence type="ECO:0000313" key="2">
    <source>
        <dbReference type="Proteomes" id="UP000523161"/>
    </source>
</evidence>
<sequence length="252" mass="28700">MALLSVACYAQQPIHFLTEHNPPGEYLNEKGKVAGVTTELISILQQRLAEPGNIHLMPWGRALSIARTTNNTALFETVRTPEREHWFKWVGPLKHYQISLYGLEERLGERPDLNVLARHYTACSYRNSATVEEIKRLGFSEGKNLILTSKSGDCLEMLLLGRVDLTAVNELSLPEFISAVAAGGSQLVLVKYLSERKRYLAFSRDITDERIARWQQALEQSYRDGTMRKLYQPVYAEAIIQRLEDFAAQPKY</sequence>
<evidence type="ECO:0000313" key="1">
    <source>
        <dbReference type="EMBL" id="NRQ41549.1"/>
    </source>
</evidence>
<accession>A0A7Y5EGN6</accession>
<dbReference type="PANTHER" id="PTHR38834:SF3">
    <property type="entry name" value="SOLUTE-BINDING PROTEIN FAMILY 3_N-TERMINAL DOMAIN-CONTAINING PROTEIN"/>
    <property type="match status" value="1"/>
</dbReference>
<name>A0A7Y5EGN6_9GAMM</name>
<reference evidence="1 2" key="1">
    <citation type="submission" date="2020-06" db="EMBL/GenBank/DDBJ databases">
        <title>Rheinheimera sp. nov., a marine bacterium isolated from coastal.</title>
        <authorList>
            <person name="Yu Q."/>
            <person name="Qi Y."/>
            <person name="Pu J."/>
        </authorList>
    </citation>
    <scope>NUCLEOTIDE SEQUENCE [LARGE SCALE GENOMIC DNA]</scope>
    <source>
        <strain evidence="1 2">YQF-2</strain>
    </source>
</reference>
<dbReference type="RefSeq" id="WP_173499789.1">
    <property type="nucleotide sequence ID" value="NZ_JABSOD010000002.1"/>
</dbReference>
<dbReference type="PANTHER" id="PTHR38834">
    <property type="entry name" value="PERIPLASMIC SUBSTRATE BINDING PROTEIN FAMILY 3"/>
    <property type="match status" value="1"/>
</dbReference>
<comment type="caution">
    <text evidence="1">The sequence shown here is derived from an EMBL/GenBank/DDBJ whole genome shotgun (WGS) entry which is preliminary data.</text>
</comment>
<dbReference type="AlphaFoldDB" id="A0A7Y5EGN6"/>